<evidence type="ECO:0000259" key="1">
    <source>
        <dbReference type="PROSITE" id="PS50925"/>
    </source>
</evidence>
<accession>A0ABP8E5M5</accession>
<evidence type="ECO:0000313" key="3">
    <source>
        <dbReference type="Proteomes" id="UP001501594"/>
    </source>
</evidence>
<dbReference type="InterPro" id="IPR007024">
    <property type="entry name" value="BLUF_domain"/>
</dbReference>
<organism evidence="2 3">
    <name type="scientific">Frondihabitans peucedani</name>
    <dbReference type="NCBI Taxonomy" id="598626"/>
    <lineage>
        <taxon>Bacteria</taxon>
        <taxon>Bacillati</taxon>
        <taxon>Actinomycetota</taxon>
        <taxon>Actinomycetes</taxon>
        <taxon>Micrococcales</taxon>
        <taxon>Microbacteriaceae</taxon>
        <taxon>Frondihabitans</taxon>
    </lineage>
</organism>
<reference evidence="3" key="1">
    <citation type="journal article" date="2019" name="Int. J. Syst. Evol. Microbiol.">
        <title>The Global Catalogue of Microorganisms (GCM) 10K type strain sequencing project: providing services to taxonomists for standard genome sequencing and annotation.</title>
        <authorList>
            <consortium name="The Broad Institute Genomics Platform"/>
            <consortium name="The Broad Institute Genome Sequencing Center for Infectious Disease"/>
            <person name="Wu L."/>
            <person name="Ma J."/>
        </authorList>
    </citation>
    <scope>NUCLEOTIDE SEQUENCE [LARGE SCALE GENOMIC DNA]</scope>
    <source>
        <strain evidence="3">JCM 17442</strain>
    </source>
</reference>
<dbReference type="Proteomes" id="UP001501594">
    <property type="component" value="Unassembled WGS sequence"/>
</dbReference>
<dbReference type="RefSeq" id="WP_344797917.1">
    <property type="nucleotide sequence ID" value="NZ_BAABAU010000004.1"/>
</dbReference>
<keyword evidence="3" id="KW-1185">Reference proteome</keyword>
<comment type="caution">
    <text evidence="2">The sequence shown here is derived from an EMBL/GenBank/DDBJ whole genome shotgun (WGS) entry which is preliminary data.</text>
</comment>
<dbReference type="InterPro" id="IPR036046">
    <property type="entry name" value="Acylphosphatase-like_dom_sf"/>
</dbReference>
<dbReference type="Gene3D" id="3.30.70.100">
    <property type="match status" value="1"/>
</dbReference>
<dbReference type="SMART" id="SM01034">
    <property type="entry name" value="BLUF"/>
    <property type="match status" value="1"/>
</dbReference>
<feature type="domain" description="BLUF" evidence="1">
    <location>
        <begin position="1"/>
        <end position="92"/>
    </location>
</feature>
<dbReference type="SUPFAM" id="SSF54975">
    <property type="entry name" value="Acylphosphatase/BLUF domain-like"/>
    <property type="match status" value="1"/>
</dbReference>
<dbReference type="Pfam" id="PF04940">
    <property type="entry name" value="BLUF"/>
    <property type="match status" value="1"/>
</dbReference>
<evidence type="ECO:0000313" key="2">
    <source>
        <dbReference type="EMBL" id="GAA4267547.1"/>
    </source>
</evidence>
<name>A0ABP8E5M5_9MICO</name>
<proteinExistence type="predicted"/>
<dbReference type="PROSITE" id="PS50925">
    <property type="entry name" value="BLUF"/>
    <property type="match status" value="1"/>
</dbReference>
<dbReference type="EMBL" id="BAABAU010000004">
    <property type="protein sequence ID" value="GAA4267547.1"/>
    <property type="molecule type" value="Genomic_DNA"/>
</dbReference>
<protein>
    <recommendedName>
        <fullName evidence="1">BLUF domain-containing protein</fullName>
    </recommendedName>
</protein>
<gene>
    <name evidence="2" type="ORF">GCM10022256_31590</name>
</gene>
<sequence>MLSLAYISTATDPMTDAELAELLVRSRAQNRRAHITGFLLYKAGRFFQFLEGPEESVRERMAVIGADPRHRNVAILLEDQPAKRQFPQWTMGFEPVDDSLVSSIPGFRETFKAPTDSTGTGVALRQLIGWFQLRAQETASV</sequence>